<evidence type="ECO:0000313" key="2">
    <source>
        <dbReference type="Proteomes" id="UP000664915"/>
    </source>
</evidence>
<organism evidence="1 2">
    <name type="scientific">Synechococcus phage S-SRM01</name>
    <dbReference type="NCBI Taxonomy" id="2781608"/>
    <lineage>
        <taxon>Viruses</taxon>
        <taxon>Duplodnaviria</taxon>
        <taxon>Heunggongvirae</taxon>
        <taxon>Uroviricota</taxon>
        <taxon>Caudoviricetes</taxon>
        <taxon>Pantevenvirales</taxon>
        <taxon>Kyanoviridae</taxon>
        <taxon>Serangoonvirus</taxon>
        <taxon>Serangoonvirus essarone</taxon>
    </lineage>
</organism>
<dbReference type="KEGG" id="vg:77946438"/>
<keyword evidence="2" id="KW-1185">Reference proteome</keyword>
<evidence type="ECO:0000313" key="1">
    <source>
        <dbReference type="EMBL" id="QPX48233.1"/>
    </source>
</evidence>
<dbReference type="GeneID" id="77946438"/>
<dbReference type="Proteomes" id="UP000664915">
    <property type="component" value="Segment"/>
</dbReference>
<dbReference type="EMBL" id="MW015081">
    <property type="protein sequence ID" value="QPX48233.1"/>
    <property type="molecule type" value="Genomic_DNA"/>
</dbReference>
<reference evidence="1" key="1">
    <citation type="submission" date="2020-09" db="EMBL/GenBank/DDBJ databases">
        <authorList>
            <person name="Zhang D."/>
            <person name="Hatherill J.R."/>
            <person name="Ramirez J.F."/>
            <person name="Edinger B."/>
            <person name="Balarin R."/>
            <person name="Sullivan A."/>
            <person name="Humpal K.M."/>
            <person name="Guseva A."/>
            <person name="Butela K.A."/>
            <person name="Garlena R.A."/>
            <person name="Russell D.A."/>
            <person name="Pope W.H."/>
            <person name="Jacobs-Sera D."/>
            <person name="Hatfull G.F."/>
        </authorList>
    </citation>
    <scope>NUCLEOTIDE SEQUENCE</scope>
</reference>
<name>A0A879R221_9CAUD</name>
<protein>
    <submittedName>
        <fullName evidence="1">Uncharacterized protein</fullName>
    </submittedName>
</protein>
<accession>A0A879R221</accession>
<dbReference type="RefSeq" id="YP_010670243.1">
    <property type="nucleotide sequence ID" value="NC_070963.1"/>
</dbReference>
<proteinExistence type="predicted"/>
<sequence>MISSHHEIEWNLEEMKNAYKEAAESDKFLFGDFDYSYVWKESNSNDVY</sequence>